<evidence type="ECO:0000256" key="2">
    <source>
        <dbReference type="ARBA" id="ARBA00023002"/>
    </source>
</evidence>
<keyword evidence="2" id="KW-0560">Oxidoreductase</keyword>
<dbReference type="PRINTS" id="PR00080">
    <property type="entry name" value="SDRFAMILY"/>
</dbReference>
<accession>A0ABD0LGP3</accession>
<dbReference type="Proteomes" id="UP001519460">
    <property type="component" value="Unassembled WGS sequence"/>
</dbReference>
<dbReference type="SUPFAM" id="SSF51735">
    <property type="entry name" value="NAD(P)-binding Rossmann-fold domains"/>
    <property type="match status" value="1"/>
</dbReference>
<dbReference type="GO" id="GO:0016616">
    <property type="term" value="F:oxidoreductase activity, acting on the CH-OH group of donors, NAD or NADP as acceptor"/>
    <property type="evidence" value="ECO:0007669"/>
    <property type="project" value="UniProtKB-ARBA"/>
</dbReference>
<dbReference type="AlphaFoldDB" id="A0ABD0LGP3"/>
<comment type="similarity">
    <text evidence="1 3">Belongs to the short-chain dehydrogenases/reductases (SDR) family.</text>
</comment>
<dbReference type="PRINTS" id="PR00081">
    <property type="entry name" value="GDHRDH"/>
</dbReference>
<dbReference type="PANTHER" id="PTHR43115">
    <property type="entry name" value="DEHYDROGENASE/REDUCTASE SDR FAMILY MEMBER 11"/>
    <property type="match status" value="1"/>
</dbReference>
<dbReference type="EMBL" id="JACVVK020000050">
    <property type="protein sequence ID" value="KAK7498517.1"/>
    <property type="molecule type" value="Genomic_DNA"/>
</dbReference>
<dbReference type="PANTHER" id="PTHR43115:SF4">
    <property type="entry name" value="DEHYDROGENASE_REDUCTASE SDR FAMILY MEMBER 11"/>
    <property type="match status" value="1"/>
</dbReference>
<name>A0ABD0LGP3_9CAEN</name>
<evidence type="ECO:0000313" key="4">
    <source>
        <dbReference type="EMBL" id="KAK7498517.1"/>
    </source>
</evidence>
<dbReference type="InterPro" id="IPR036291">
    <property type="entry name" value="NAD(P)-bd_dom_sf"/>
</dbReference>
<sequence>MAERWNGRVALVTGASAGIGASVAQALVERGMKVVACARNVAKLEVMREELRGYPGSLTVVTCDVSKEDQVLAMFDVIRRDPNLGRLDVCINNAGLAFQASLLSGDTDSWRRMFDVNVLGLMMCTREAVKLMREKNIDDGQIILVNSLLGVKPLKRIPLHGYMVTKHAVAAVREGLRTELKELKSHIRVSQVCPGVVETEFFERMFGDQDKAEAMISRFKCLKAEDVKDSILYILDAPPHVEVTDILMPPTEQADV</sequence>
<evidence type="ECO:0008006" key="6">
    <source>
        <dbReference type="Google" id="ProtNLM"/>
    </source>
</evidence>
<evidence type="ECO:0000256" key="1">
    <source>
        <dbReference type="ARBA" id="ARBA00006484"/>
    </source>
</evidence>
<evidence type="ECO:0000256" key="3">
    <source>
        <dbReference type="RuleBase" id="RU000363"/>
    </source>
</evidence>
<keyword evidence="5" id="KW-1185">Reference proteome</keyword>
<reference evidence="4 5" key="1">
    <citation type="journal article" date="2023" name="Sci. Data">
        <title>Genome assembly of the Korean intertidal mud-creeper Batillaria attramentaria.</title>
        <authorList>
            <person name="Patra A.K."/>
            <person name="Ho P.T."/>
            <person name="Jun S."/>
            <person name="Lee S.J."/>
            <person name="Kim Y."/>
            <person name="Won Y.J."/>
        </authorList>
    </citation>
    <scope>NUCLEOTIDE SEQUENCE [LARGE SCALE GENOMIC DNA]</scope>
    <source>
        <strain evidence="4">Wonlab-2016</strain>
    </source>
</reference>
<dbReference type="InterPro" id="IPR002347">
    <property type="entry name" value="SDR_fam"/>
</dbReference>
<comment type="caution">
    <text evidence="4">The sequence shown here is derived from an EMBL/GenBank/DDBJ whole genome shotgun (WGS) entry which is preliminary data.</text>
</comment>
<protein>
    <recommendedName>
        <fullName evidence="6">Dehydrogenase/reductase SDR family member 11</fullName>
    </recommendedName>
</protein>
<gene>
    <name evidence="4" type="ORF">BaRGS_00010177</name>
</gene>
<evidence type="ECO:0000313" key="5">
    <source>
        <dbReference type="Proteomes" id="UP001519460"/>
    </source>
</evidence>
<dbReference type="Gene3D" id="3.40.50.720">
    <property type="entry name" value="NAD(P)-binding Rossmann-like Domain"/>
    <property type="match status" value="1"/>
</dbReference>
<dbReference type="FunFam" id="3.40.50.720:FF:000047">
    <property type="entry name" value="NADP-dependent L-serine/L-allo-threonine dehydrogenase"/>
    <property type="match status" value="1"/>
</dbReference>
<organism evidence="4 5">
    <name type="scientific">Batillaria attramentaria</name>
    <dbReference type="NCBI Taxonomy" id="370345"/>
    <lineage>
        <taxon>Eukaryota</taxon>
        <taxon>Metazoa</taxon>
        <taxon>Spiralia</taxon>
        <taxon>Lophotrochozoa</taxon>
        <taxon>Mollusca</taxon>
        <taxon>Gastropoda</taxon>
        <taxon>Caenogastropoda</taxon>
        <taxon>Sorbeoconcha</taxon>
        <taxon>Cerithioidea</taxon>
        <taxon>Batillariidae</taxon>
        <taxon>Batillaria</taxon>
    </lineage>
</organism>
<proteinExistence type="inferred from homology"/>
<dbReference type="Pfam" id="PF00106">
    <property type="entry name" value="adh_short"/>
    <property type="match status" value="1"/>
</dbReference>